<evidence type="ECO:0000313" key="6">
    <source>
        <dbReference type="EMBL" id="TDC08574.1"/>
    </source>
</evidence>
<evidence type="ECO:0000256" key="3">
    <source>
        <dbReference type="ARBA" id="ARBA00023087"/>
    </source>
</evidence>
<dbReference type="PROSITE" id="PS51884">
    <property type="entry name" value="CHAPLIN"/>
    <property type="match status" value="1"/>
</dbReference>
<keyword evidence="1" id="KW-0964">Secreted</keyword>
<evidence type="ECO:0000313" key="7">
    <source>
        <dbReference type="Proteomes" id="UP000295157"/>
    </source>
</evidence>
<keyword evidence="3" id="KW-0034">Amyloid</keyword>
<feature type="domain" description="Chaplin" evidence="5">
    <location>
        <begin position="29"/>
        <end position="69"/>
    </location>
</feature>
<evidence type="ECO:0000256" key="2">
    <source>
        <dbReference type="ARBA" id="ARBA00022889"/>
    </source>
</evidence>
<reference evidence="6 7" key="1">
    <citation type="submission" date="2019-02" db="EMBL/GenBank/DDBJ databases">
        <title>Draft genome sequences of novel Actinobacteria.</title>
        <authorList>
            <person name="Sahin N."/>
            <person name="Ay H."/>
            <person name="Saygin H."/>
        </authorList>
    </citation>
    <scope>NUCLEOTIDE SEQUENCE [LARGE SCALE GENOMIC DNA]</scope>
    <source>
        <strain evidence="6 7">KC201</strain>
    </source>
</reference>
<feature type="signal peptide" evidence="4">
    <location>
        <begin position="1"/>
        <end position="23"/>
    </location>
</feature>
<dbReference type="EMBL" id="SMJZ01000026">
    <property type="protein sequence ID" value="TDC08574.1"/>
    <property type="molecule type" value="Genomic_DNA"/>
</dbReference>
<protein>
    <submittedName>
        <fullName evidence="6">Chaplin</fullName>
    </submittedName>
</protein>
<dbReference type="InterPro" id="IPR005528">
    <property type="entry name" value="ChpA-H"/>
</dbReference>
<feature type="chain" id="PRO_5020260847" evidence="4">
    <location>
        <begin position="24"/>
        <end position="75"/>
    </location>
</feature>
<dbReference type="GO" id="GO:0007155">
    <property type="term" value="P:cell adhesion"/>
    <property type="evidence" value="ECO:0007669"/>
    <property type="project" value="UniProtKB-KW"/>
</dbReference>
<name>A0A4R4NIZ6_9ACTN</name>
<proteinExistence type="predicted"/>
<dbReference type="OrthoDB" id="3544424at2"/>
<keyword evidence="4" id="KW-0732">Signal</keyword>
<evidence type="ECO:0000259" key="5">
    <source>
        <dbReference type="PROSITE" id="PS51884"/>
    </source>
</evidence>
<evidence type="ECO:0000256" key="4">
    <source>
        <dbReference type="SAM" id="SignalP"/>
    </source>
</evidence>
<gene>
    <name evidence="6" type="ORF">E1267_09940</name>
</gene>
<dbReference type="RefSeq" id="WP_132332045.1">
    <property type="nucleotide sequence ID" value="NZ_SMJZ01000026.1"/>
</dbReference>
<organism evidence="6 7">
    <name type="scientific">Nonomuraea longispora</name>
    <dbReference type="NCBI Taxonomy" id="1848320"/>
    <lineage>
        <taxon>Bacteria</taxon>
        <taxon>Bacillati</taxon>
        <taxon>Actinomycetota</taxon>
        <taxon>Actinomycetes</taxon>
        <taxon>Streptosporangiales</taxon>
        <taxon>Streptosporangiaceae</taxon>
        <taxon>Nonomuraea</taxon>
    </lineage>
</organism>
<evidence type="ECO:0000256" key="1">
    <source>
        <dbReference type="ARBA" id="ARBA00022512"/>
    </source>
</evidence>
<keyword evidence="7" id="KW-1185">Reference proteome</keyword>
<keyword evidence="1" id="KW-0134">Cell wall</keyword>
<dbReference type="Proteomes" id="UP000295157">
    <property type="component" value="Unassembled WGS sequence"/>
</dbReference>
<keyword evidence="2" id="KW-0130">Cell adhesion</keyword>
<accession>A0A4R4NIZ6</accession>
<sequence>MLKKAMAVAGAVAMLSLAAPAHADITSGAGGIASGNQLHLPIAIPVNVCGNAVAVIGGALAGCKGGAFAHVPSHH</sequence>
<comment type="caution">
    <text evidence="6">The sequence shown here is derived from an EMBL/GenBank/DDBJ whole genome shotgun (WGS) entry which is preliminary data.</text>
</comment>
<dbReference type="AlphaFoldDB" id="A0A4R4NIZ6"/>
<dbReference type="Pfam" id="PF03777">
    <property type="entry name" value="ChpA-C"/>
    <property type="match status" value="1"/>
</dbReference>